<dbReference type="InterPro" id="IPR016024">
    <property type="entry name" value="ARM-type_fold"/>
</dbReference>
<dbReference type="InterPro" id="IPR039930">
    <property type="entry name" value="RALGAPB"/>
</dbReference>
<gene>
    <name evidence="2" type="ORF">BSTOLATCC_MIC63809</name>
</gene>
<dbReference type="GO" id="GO:0005096">
    <property type="term" value="F:GTPase activator activity"/>
    <property type="evidence" value="ECO:0007669"/>
    <property type="project" value="InterPro"/>
</dbReference>
<evidence type="ECO:0000313" key="3">
    <source>
        <dbReference type="Proteomes" id="UP001162131"/>
    </source>
</evidence>
<dbReference type="InterPro" id="IPR035974">
    <property type="entry name" value="Rap/Ran-GAP_sf"/>
</dbReference>
<dbReference type="InterPro" id="IPR046859">
    <property type="entry name" value="RGPA/RALGAPB_N"/>
</dbReference>
<dbReference type="GO" id="GO:0051056">
    <property type="term" value="P:regulation of small GTPase mediated signal transduction"/>
    <property type="evidence" value="ECO:0007669"/>
    <property type="project" value="InterPro"/>
</dbReference>
<dbReference type="EMBL" id="CAJZBQ010000062">
    <property type="protein sequence ID" value="CAG9335332.1"/>
    <property type="molecule type" value="Genomic_DNA"/>
</dbReference>
<reference evidence="2" key="1">
    <citation type="submission" date="2021-09" db="EMBL/GenBank/DDBJ databases">
        <authorList>
            <consortium name="AG Swart"/>
            <person name="Singh M."/>
            <person name="Singh A."/>
            <person name="Seah K."/>
            <person name="Emmerich C."/>
        </authorList>
    </citation>
    <scope>NUCLEOTIDE SEQUENCE</scope>
    <source>
        <strain evidence="2">ATCC30299</strain>
    </source>
</reference>
<dbReference type="SUPFAM" id="SSF111347">
    <property type="entry name" value="Rap/Ran-GAP"/>
    <property type="match status" value="1"/>
</dbReference>
<name>A0AAU9K8L9_9CILI</name>
<evidence type="ECO:0000313" key="2">
    <source>
        <dbReference type="EMBL" id="CAG9335332.1"/>
    </source>
</evidence>
<organism evidence="2 3">
    <name type="scientific">Blepharisma stoltei</name>
    <dbReference type="NCBI Taxonomy" id="1481888"/>
    <lineage>
        <taxon>Eukaryota</taxon>
        <taxon>Sar</taxon>
        <taxon>Alveolata</taxon>
        <taxon>Ciliophora</taxon>
        <taxon>Postciliodesmatophora</taxon>
        <taxon>Heterotrichea</taxon>
        <taxon>Heterotrichida</taxon>
        <taxon>Blepharismidae</taxon>
        <taxon>Blepharisma</taxon>
    </lineage>
</organism>
<dbReference type="PANTHER" id="PTHR21344">
    <property type="entry name" value="RAL GTPASE-ACTIVATING PROTEIN SUBUNIT BETA"/>
    <property type="match status" value="1"/>
</dbReference>
<proteinExistence type="predicted"/>
<comment type="caution">
    <text evidence="2">The sequence shown here is derived from an EMBL/GenBank/DDBJ whole genome shotgun (WGS) entry which is preliminary data.</text>
</comment>
<dbReference type="AlphaFoldDB" id="A0AAU9K8L9"/>
<dbReference type="Pfam" id="PF20412">
    <property type="entry name" value="RALGAPB_N"/>
    <property type="match status" value="1"/>
</dbReference>
<dbReference type="Proteomes" id="UP001162131">
    <property type="component" value="Unassembled WGS sequence"/>
</dbReference>
<feature type="domain" description="Ral GTPase-activating protein subunit alpha/beta N-terminal" evidence="1">
    <location>
        <begin position="133"/>
        <end position="246"/>
    </location>
</feature>
<dbReference type="SUPFAM" id="SSF48371">
    <property type="entry name" value="ARM repeat"/>
    <property type="match status" value="1"/>
</dbReference>
<evidence type="ECO:0000259" key="1">
    <source>
        <dbReference type="Pfam" id="PF20412"/>
    </source>
</evidence>
<keyword evidence="3" id="KW-1185">Reference proteome</keyword>
<sequence>MYVSHFTLEDFNRNNHAPFIKARPNTNVLNHLCQDIVPKVEITRHIVASVRRRDRAYLPTHFHVQWAMECIGFAFSLPIEYHSIISTAIEIYKDWLNIGDGERPVCIEEDEGFYQREIIGHLSLLFVERPGDTHKHVELCVEVLILLRDFIRLKTLEEDTWKCLLKIMLLMSHPLLKSISALAQDLCPLLLKTLFEIWLRSNTRDKELWKELQTCSSAWLHHIWLIYQWKAVAHGLTQRINAMLYGEEPPTLQLHFLRISKPHDEPPETLLLHFSLEQSLYFWYRFLNLMLLNTRDKIPTDPDVHKELVRSVATITDSFLEIAEKRTVAKGLVMPNIVTASGPQALAELTRKFQDTHFHYLWGLSRLPIPSADGLLNMFGGWLFFHANAEGSYNEFGRAEAIGALCRIMCKAGGPNRDEFLGKFYRTIFKCMESSSSSLVVMYILKHSPNLLTLDHRGVRILLHKEALSKAIMNNLTDSNISPAVKRPCYYILGTFVAVAQYFNQPAPIIQVTTILQKALDHETDSENFHRLVWTMCIFAGSIHSDSELLTNIVIQLVNRLETIDYIQEKKIYQDLLETIATLPFLICYKPITSENLVICIVDKLCSYISKKFGKNSNETIISSLLFALLHWLACFPNVFMEPTIRQNALSVAISAQALDRVKEVALYVEDFLMNNLGRGLPPIAYTSLDALEISSGLLTYSEVKLPKRHFLYNGQVLLTLYDSSQENPTNEEVLVVMRNSVGRYIWKTKLIYRIDDGNVGNTAWKMDLCQDRTPPIAPAHDDEVSDHLFEDLSDQEKALFRSFQGIIKKQEEINKNYESGIHTEYETQNVVMSPKPTEDVPKSYRLLLAQLGLLQTEHITSLLALSGDEVEKVISDIDKIPEKELIIAPILYLKTPESKETDVLSNVDYYSQSFQDFLPQMGVLLKSTHTQFEVFKQVSKYLTKYGAALYTSGYYYELVSVVPAVIPDASSLTLQDLISYGQVVVLWNQRANDPYTAKIPNLLESHGMKRKTVIILTPLKNRLIKVNISPNEIQQGPLLNDMLVPEYMMGTLLIRTIINMHGTSMARVSSRIRRIEQLEVLSEIGRKAEATKNGKLSSILSHAFQITKWD</sequence>
<accession>A0AAU9K8L9</accession>
<dbReference type="PANTHER" id="PTHR21344:SF1">
    <property type="entry name" value="RAL GTPASE-ACTIVATING PROTEIN SUBUNIT BETA"/>
    <property type="match status" value="1"/>
</dbReference>
<protein>
    <recommendedName>
        <fullName evidence="1">Ral GTPase-activating protein subunit alpha/beta N-terminal domain-containing protein</fullName>
    </recommendedName>
</protein>